<dbReference type="WBParaSite" id="HDID_0000187801-mRNA-1">
    <property type="protein sequence ID" value="HDID_0000187801-mRNA-1"/>
    <property type="gene ID" value="HDID_0000187801"/>
</dbReference>
<dbReference type="Pfam" id="PF01193">
    <property type="entry name" value="RNA_pol_L"/>
    <property type="match status" value="1"/>
</dbReference>
<reference evidence="5" key="1">
    <citation type="submission" date="2017-02" db="UniProtKB">
        <authorList>
            <consortium name="WormBaseParasite"/>
        </authorList>
    </citation>
    <scope>IDENTIFICATION</scope>
</reference>
<dbReference type="GO" id="GO:0005666">
    <property type="term" value="C:RNA polymerase III complex"/>
    <property type="evidence" value="ECO:0007669"/>
    <property type="project" value="TreeGrafter"/>
</dbReference>
<feature type="domain" description="DNA-directed RNA polymerase RpoA/D/Rpb3-type" evidence="4">
    <location>
        <begin position="62"/>
        <end position="344"/>
    </location>
</feature>
<comment type="subcellular location">
    <subcellularLocation>
        <location evidence="1">Virion</location>
    </subcellularLocation>
</comment>
<organism evidence="5">
    <name type="scientific">Hymenolepis diminuta</name>
    <name type="common">Rat tapeworm</name>
    <dbReference type="NCBI Taxonomy" id="6216"/>
    <lineage>
        <taxon>Eukaryota</taxon>
        <taxon>Metazoa</taxon>
        <taxon>Spiralia</taxon>
        <taxon>Lophotrochozoa</taxon>
        <taxon>Platyhelminthes</taxon>
        <taxon>Cestoda</taxon>
        <taxon>Eucestoda</taxon>
        <taxon>Cyclophyllidea</taxon>
        <taxon>Hymenolepididae</taxon>
        <taxon>Hymenolepis</taxon>
    </lineage>
</organism>
<dbReference type="GO" id="GO:0005736">
    <property type="term" value="C:RNA polymerase I complex"/>
    <property type="evidence" value="ECO:0007669"/>
    <property type="project" value="TreeGrafter"/>
</dbReference>
<evidence type="ECO:0000256" key="1">
    <source>
        <dbReference type="ARBA" id="ARBA00004328"/>
    </source>
</evidence>
<dbReference type="InterPro" id="IPR050518">
    <property type="entry name" value="Rpo3/RPB3_RNA_Pol_subunit"/>
</dbReference>
<name>A0A0R3SBL1_HYMDI</name>
<dbReference type="Gene3D" id="3.30.1360.10">
    <property type="entry name" value="RNA polymerase, RBP11-like subunit"/>
    <property type="match status" value="2"/>
</dbReference>
<dbReference type="PANTHER" id="PTHR11800:SF13">
    <property type="entry name" value="DNA-DIRECTED RNA POLYMERASES I AND III SUBUNIT RPAC1"/>
    <property type="match status" value="1"/>
</dbReference>
<dbReference type="Pfam" id="PF13656">
    <property type="entry name" value="RNA_pol_L_2"/>
    <property type="match status" value="1"/>
</dbReference>
<dbReference type="InterPro" id="IPR009025">
    <property type="entry name" value="RBP11-like_dimer"/>
</dbReference>
<accession>A0A0R3SBL1</accession>
<dbReference type="InterPro" id="IPR036603">
    <property type="entry name" value="RBP11-like"/>
</dbReference>
<protein>
    <submittedName>
        <fullName evidence="5">RPOLD domain-containing protein</fullName>
    </submittedName>
</protein>
<keyword evidence="3" id="KW-0804">Transcription</keyword>
<dbReference type="GO" id="GO:0046983">
    <property type="term" value="F:protein dimerization activity"/>
    <property type="evidence" value="ECO:0007669"/>
    <property type="project" value="InterPro"/>
</dbReference>
<dbReference type="InterPro" id="IPR011263">
    <property type="entry name" value="DNA-dir_RNA_pol_RpoA/D/Rpb3"/>
</dbReference>
<dbReference type="InterPro" id="IPR022905">
    <property type="entry name" value="Rpo11-like"/>
</dbReference>
<dbReference type="SMART" id="SM00662">
    <property type="entry name" value="RPOLD"/>
    <property type="match status" value="1"/>
</dbReference>
<dbReference type="GO" id="GO:0003899">
    <property type="term" value="F:DNA-directed RNA polymerase activity"/>
    <property type="evidence" value="ECO:0007669"/>
    <property type="project" value="InterPro"/>
</dbReference>
<dbReference type="Gene3D" id="2.170.120.12">
    <property type="entry name" value="DNA-directed RNA polymerase, insert domain"/>
    <property type="match status" value="1"/>
</dbReference>
<dbReference type="GO" id="GO:0006351">
    <property type="term" value="P:DNA-templated transcription"/>
    <property type="evidence" value="ECO:0007669"/>
    <property type="project" value="InterPro"/>
</dbReference>
<dbReference type="InterPro" id="IPR036643">
    <property type="entry name" value="RNApol_insert_sf"/>
</dbReference>
<evidence type="ECO:0000256" key="3">
    <source>
        <dbReference type="ARBA" id="ARBA00023163"/>
    </source>
</evidence>
<dbReference type="SUPFAM" id="SSF55257">
    <property type="entry name" value="RBP11-like subunits of RNA polymerase"/>
    <property type="match status" value="2"/>
</dbReference>
<dbReference type="SUPFAM" id="SSF56553">
    <property type="entry name" value="Insert subdomain of RNA polymerase alpha subunit"/>
    <property type="match status" value="1"/>
</dbReference>
<dbReference type="PANTHER" id="PTHR11800">
    <property type="entry name" value="DNA-DIRECTED RNA POLYMERASE"/>
    <property type="match status" value="1"/>
</dbReference>
<dbReference type="CDD" id="cd07032">
    <property type="entry name" value="RNAP_I_II_AC40"/>
    <property type="match status" value="1"/>
</dbReference>
<dbReference type="HAMAP" id="MF_00261">
    <property type="entry name" value="RNApol_arch_Rpo11"/>
    <property type="match status" value="1"/>
</dbReference>
<keyword evidence="2" id="KW-0240">DNA-directed RNA polymerase</keyword>
<sequence>LVSFRPNRLRAHFICTSCCPVMARYVVGAHSLNYVSAPSKQWNLGVFMNEFQISISSLTAEEINFELVNVDCTFANAIRRIINDEVPSIAIERVYMRQNTSIIPDEMFAHRLGLVPLNVDPDQLAFCTSGLPETDDLNEFDPKCHLIFDIKISGQPHNPRSSGDDENSSIHIYSSCLQWVPLPGQEEIFTGSKKPGAVFDTILLGKLNPEDEITARCVAVKGVGMDHAKFSPASAAFYSLFPSIKLKGVIRGELAFNLQKSFAKGVIEVDPQTQIASVGDSRLDDGSRQYLRDPELKEIVEVSLLPNHLLFTVETSTPGARLPESIVMSAIDIMISKCTYYLTIVEQPDFAVTPLTHPNFDIYSADQDKNSSSSTLNGRPAGVYAKFVSNNLLRATFVFKGEDHTLGAALKYCVLRSETVRLCGYNQAHPLENEIYFEIQSKQETAATVLRNGLYCLRACFEHVKRKLRSSLKKIQRQSTSSE</sequence>
<evidence type="ECO:0000256" key="2">
    <source>
        <dbReference type="ARBA" id="ARBA00022478"/>
    </source>
</evidence>
<dbReference type="InterPro" id="IPR033901">
    <property type="entry name" value="RNAPI/III_AC40"/>
</dbReference>
<dbReference type="AlphaFoldDB" id="A0A0R3SBL1"/>
<evidence type="ECO:0000313" key="5">
    <source>
        <dbReference type="WBParaSite" id="HDID_0000187801-mRNA-1"/>
    </source>
</evidence>
<evidence type="ECO:0000259" key="4">
    <source>
        <dbReference type="SMART" id="SM00662"/>
    </source>
</evidence>
<dbReference type="STRING" id="6216.A0A0R3SBL1"/>
<proteinExistence type="inferred from homology"/>